<dbReference type="InterPro" id="IPR050661">
    <property type="entry name" value="BglG_antiterminators"/>
</dbReference>
<proteinExistence type="predicted"/>
<accession>A0A242BKJ1</accession>
<dbReference type="PANTHER" id="PTHR30185:SF18">
    <property type="entry name" value="TRANSCRIPTIONAL REGULATOR MTLR"/>
    <property type="match status" value="1"/>
</dbReference>
<evidence type="ECO:0000313" key="4">
    <source>
        <dbReference type="EMBL" id="OTN95899.1"/>
    </source>
</evidence>
<feature type="domain" description="Mga helix-turn-helix" evidence="3">
    <location>
        <begin position="73"/>
        <end position="158"/>
    </location>
</feature>
<reference evidence="4 5" key="1">
    <citation type="submission" date="2017-05" db="EMBL/GenBank/DDBJ databases">
        <title>The Genome Sequence of Enterococcus faecium 7H8_DIV0219.</title>
        <authorList>
            <consortium name="The Broad Institute Genomics Platform"/>
            <consortium name="The Broad Institute Genomic Center for Infectious Diseases"/>
            <person name="Earl A."/>
            <person name="Manson A."/>
            <person name="Schwartman J."/>
            <person name="Gilmore M."/>
            <person name="Abouelleil A."/>
            <person name="Cao P."/>
            <person name="Chapman S."/>
            <person name="Cusick C."/>
            <person name="Shea T."/>
            <person name="Young S."/>
            <person name="Neafsey D."/>
            <person name="Nusbaum C."/>
            <person name="Birren B."/>
        </authorList>
    </citation>
    <scope>NUCLEOTIDE SEQUENCE [LARGE SCALE GENOMIC DNA]</scope>
    <source>
        <strain evidence="4 5">7H8_DIV0219</strain>
    </source>
</reference>
<organism evidence="4 5">
    <name type="scientific">Enterococcus faecium</name>
    <name type="common">Streptococcus faecium</name>
    <dbReference type="NCBI Taxonomy" id="1352"/>
    <lineage>
        <taxon>Bacteria</taxon>
        <taxon>Bacillati</taxon>
        <taxon>Bacillota</taxon>
        <taxon>Bacilli</taxon>
        <taxon>Lactobacillales</taxon>
        <taxon>Enterococcaceae</taxon>
        <taxon>Enterococcus</taxon>
    </lineage>
</organism>
<dbReference type="AlphaFoldDB" id="A0A242BKJ1"/>
<keyword evidence="1" id="KW-0805">Transcription regulation</keyword>
<name>A0A242BKJ1_ENTFC</name>
<comment type="caution">
    <text evidence="4">The sequence shown here is derived from an EMBL/GenBank/DDBJ whole genome shotgun (WGS) entry which is preliminary data.</text>
</comment>
<keyword evidence="2" id="KW-0804">Transcription</keyword>
<gene>
    <name evidence="4" type="ORF">A5810_000223</name>
</gene>
<evidence type="ECO:0000256" key="1">
    <source>
        <dbReference type="ARBA" id="ARBA00023015"/>
    </source>
</evidence>
<protein>
    <recommendedName>
        <fullName evidence="3">Mga helix-turn-helix domain-containing protein</fullName>
    </recommendedName>
</protein>
<dbReference type="RefSeq" id="WP_086322879.1">
    <property type="nucleotide sequence ID" value="NZ_NGKW01000001.1"/>
</dbReference>
<dbReference type="InterPro" id="IPR036388">
    <property type="entry name" value="WH-like_DNA-bd_sf"/>
</dbReference>
<evidence type="ECO:0000313" key="5">
    <source>
        <dbReference type="Proteomes" id="UP000194885"/>
    </source>
</evidence>
<dbReference type="Pfam" id="PF05043">
    <property type="entry name" value="Mga"/>
    <property type="match status" value="1"/>
</dbReference>
<evidence type="ECO:0000256" key="2">
    <source>
        <dbReference type="ARBA" id="ARBA00023163"/>
    </source>
</evidence>
<dbReference type="InterPro" id="IPR007737">
    <property type="entry name" value="Mga_HTH"/>
</dbReference>
<dbReference type="PANTHER" id="PTHR30185">
    <property type="entry name" value="CRYPTIC BETA-GLUCOSIDE BGL OPERON ANTITERMINATOR"/>
    <property type="match status" value="1"/>
</dbReference>
<sequence length="482" mass="57094">MDFYSLLEKTTRLQITILDTIYHSNKIWSIEQLAEFTACDKRSVQNYCEQVRTLSISDQFRKEGRNYLFLGTNSDFQELILSILKRSPIFHLLKNLCLDSKVTIAEFSEDNNISESILRRHITRINQILKKYQLQIKTKKGEMYFKGSEMQIRYLIYLILWPSYRSVEWPFASIEFHQLFSEVEDSFAIVHQKANKIKMIEWSFILAVTYLRSQQGHVIPTKELPDFSLDLWNGFEKMAEDLTTNYKRMRFNLTDSMFLFLWMQSRAAFYLKEDYLQTALRIHTKIATPVKQLQTSFYSYIYSNRFKSAQIHSKKSLLNSTLLANGMHGLLFPQFSIVKHEITSFIEMSYPAFHREINRLTEQLKNESEELDWLHSWNLAEAFMLIISPTYFNKEIKIKFESDLPIGLELAYMEILQEQLSMYLNVVFTNDLLFKPELIIRTTDTSLKTVTYEEDVPCLTISYEMSSEQIYLLSQEIKKLLE</sequence>
<dbReference type="EMBL" id="NGKW01000001">
    <property type="protein sequence ID" value="OTN95899.1"/>
    <property type="molecule type" value="Genomic_DNA"/>
</dbReference>
<dbReference type="Gene3D" id="1.10.10.10">
    <property type="entry name" value="Winged helix-like DNA-binding domain superfamily/Winged helix DNA-binding domain"/>
    <property type="match status" value="1"/>
</dbReference>
<evidence type="ECO:0000259" key="3">
    <source>
        <dbReference type="Pfam" id="PF05043"/>
    </source>
</evidence>
<dbReference type="Proteomes" id="UP000194885">
    <property type="component" value="Unassembled WGS sequence"/>
</dbReference>